<dbReference type="STRING" id="1513793.SAMN06296036_105237"/>
<name>A0A1Y6BL45_9BACT</name>
<protein>
    <submittedName>
        <fullName evidence="1">Uncharacterized protein</fullName>
    </submittedName>
</protein>
<organism evidence="1 2">
    <name type="scientific">Pseudobacteriovorax antillogorgiicola</name>
    <dbReference type="NCBI Taxonomy" id="1513793"/>
    <lineage>
        <taxon>Bacteria</taxon>
        <taxon>Pseudomonadati</taxon>
        <taxon>Bdellovibrionota</taxon>
        <taxon>Oligoflexia</taxon>
        <taxon>Oligoflexales</taxon>
        <taxon>Pseudobacteriovoracaceae</taxon>
        <taxon>Pseudobacteriovorax</taxon>
    </lineage>
</organism>
<dbReference type="RefSeq" id="WP_132317237.1">
    <property type="nucleotide sequence ID" value="NZ_FWZT01000005.1"/>
</dbReference>
<gene>
    <name evidence="1" type="ORF">SAMN06296036_105237</name>
</gene>
<keyword evidence="2" id="KW-1185">Reference proteome</keyword>
<dbReference type="EMBL" id="FWZT01000005">
    <property type="protein sequence ID" value="SMF13495.1"/>
    <property type="molecule type" value="Genomic_DNA"/>
</dbReference>
<evidence type="ECO:0000313" key="1">
    <source>
        <dbReference type="EMBL" id="SMF13495.1"/>
    </source>
</evidence>
<evidence type="ECO:0000313" key="2">
    <source>
        <dbReference type="Proteomes" id="UP000192907"/>
    </source>
</evidence>
<dbReference type="AlphaFoldDB" id="A0A1Y6BL45"/>
<accession>A0A1Y6BL45</accession>
<dbReference type="Proteomes" id="UP000192907">
    <property type="component" value="Unassembled WGS sequence"/>
</dbReference>
<reference evidence="2" key="1">
    <citation type="submission" date="2017-04" db="EMBL/GenBank/DDBJ databases">
        <authorList>
            <person name="Varghese N."/>
            <person name="Submissions S."/>
        </authorList>
    </citation>
    <scope>NUCLEOTIDE SEQUENCE [LARGE SCALE GENOMIC DNA]</scope>
    <source>
        <strain evidence="2">RKEM611</strain>
    </source>
</reference>
<sequence>MAWACGISIIFVISSLSACSSQESPPPEEPSFEDLDAAEEADPLLEDITETVTSGANNDGEIIHPEDMKPWTLKAMVMTAKKPPEEELIRCRNEIFAITQETFNESGLLVAKEKIFADVNQNRIRYHWCFYFSMMVVDSKLKSDAMGKSIKERLSGFHKEMKALWILASTLDQAFQQERYFPYLRQRYIEISEMYFARRLNPIQDPLGSKAKPKAERPASEFE</sequence>
<proteinExistence type="predicted"/>